<gene>
    <name evidence="2" type="ORF">NDU88_003838</name>
</gene>
<organism evidence="2 3">
    <name type="scientific">Pleurodeles waltl</name>
    <name type="common">Iberian ribbed newt</name>
    <dbReference type="NCBI Taxonomy" id="8319"/>
    <lineage>
        <taxon>Eukaryota</taxon>
        <taxon>Metazoa</taxon>
        <taxon>Chordata</taxon>
        <taxon>Craniata</taxon>
        <taxon>Vertebrata</taxon>
        <taxon>Euteleostomi</taxon>
        <taxon>Amphibia</taxon>
        <taxon>Batrachia</taxon>
        <taxon>Caudata</taxon>
        <taxon>Salamandroidea</taxon>
        <taxon>Salamandridae</taxon>
        <taxon>Pleurodelinae</taxon>
        <taxon>Pleurodeles</taxon>
    </lineage>
</organism>
<sequence>MKGRCQDGGRIGRTIVPLLPTTRDIPCLLPPGAPSAHPRCPRSSGHILLAKRAREEHLTCPRTVKTGGCGPALRQDGGVPCPIAEQSTRRPERGGPWRWRPAAGGFKGNARELEEVDERVASLEEHENARGEEVEQLQQEILWLQDQQIELQAHAEVLENRSRRNNIPIRGAPTGAKEGDILSFVQALFLQTLGKPAERERVRGCNTYVQWQLLYKRDPYTDSISPATGWTQRDSLLGHSAWHCFPYTFPMSVKLITLNVKWLKNPIKCRVIISYLENSGVDICLLQETQLVPPDEHRMRSRAFPIEHFSSSGRKVEGVAILVLHSFKRNVGDKIGEVRERLLAYRIHTGGTQMVVVSIYAPNEGKEKFILGAFAERVRDRPEVTGDRFGGEAYTITLYADDVVVTLDDPVRALPVFLEEVEAFGVVSSFRVTLLKGRR</sequence>
<dbReference type="InterPro" id="IPR036691">
    <property type="entry name" value="Endo/exonu/phosph_ase_sf"/>
</dbReference>
<evidence type="ECO:0008006" key="4">
    <source>
        <dbReference type="Google" id="ProtNLM"/>
    </source>
</evidence>
<evidence type="ECO:0000313" key="3">
    <source>
        <dbReference type="Proteomes" id="UP001066276"/>
    </source>
</evidence>
<evidence type="ECO:0000313" key="2">
    <source>
        <dbReference type="EMBL" id="KAJ1216233.1"/>
    </source>
</evidence>
<dbReference type="EMBL" id="JANPWB010000001">
    <property type="protein sequence ID" value="KAJ1216233.1"/>
    <property type="molecule type" value="Genomic_DNA"/>
</dbReference>
<feature type="region of interest" description="Disordered" evidence="1">
    <location>
        <begin position="83"/>
        <end position="105"/>
    </location>
</feature>
<dbReference type="SUPFAM" id="SSF56219">
    <property type="entry name" value="DNase I-like"/>
    <property type="match status" value="1"/>
</dbReference>
<protein>
    <recommendedName>
        <fullName evidence="4">Endonuclease/exonuclease/phosphatase domain-containing protein</fullName>
    </recommendedName>
</protein>
<name>A0AAV7WUR8_PLEWA</name>
<accession>A0AAV7WUR8</accession>
<proteinExistence type="predicted"/>
<dbReference type="Proteomes" id="UP001066276">
    <property type="component" value="Chromosome 1_1"/>
</dbReference>
<evidence type="ECO:0000256" key="1">
    <source>
        <dbReference type="SAM" id="MobiDB-lite"/>
    </source>
</evidence>
<comment type="caution">
    <text evidence="2">The sequence shown here is derived from an EMBL/GenBank/DDBJ whole genome shotgun (WGS) entry which is preliminary data.</text>
</comment>
<reference evidence="2" key="1">
    <citation type="journal article" date="2022" name="bioRxiv">
        <title>Sequencing and chromosome-scale assembly of the giantPleurodeles waltlgenome.</title>
        <authorList>
            <person name="Brown T."/>
            <person name="Elewa A."/>
            <person name="Iarovenko S."/>
            <person name="Subramanian E."/>
            <person name="Araus A.J."/>
            <person name="Petzold A."/>
            <person name="Susuki M."/>
            <person name="Suzuki K.-i.T."/>
            <person name="Hayashi T."/>
            <person name="Toyoda A."/>
            <person name="Oliveira C."/>
            <person name="Osipova E."/>
            <person name="Leigh N.D."/>
            <person name="Simon A."/>
            <person name="Yun M.H."/>
        </authorList>
    </citation>
    <scope>NUCLEOTIDE SEQUENCE</scope>
    <source>
        <strain evidence="2">20211129_DDA</strain>
        <tissue evidence="2">Liver</tissue>
    </source>
</reference>
<dbReference type="AlphaFoldDB" id="A0AAV7WUR8"/>
<keyword evidence="3" id="KW-1185">Reference proteome</keyword>
<dbReference type="Gene3D" id="3.60.10.10">
    <property type="entry name" value="Endonuclease/exonuclease/phosphatase"/>
    <property type="match status" value="1"/>
</dbReference>